<dbReference type="SUPFAM" id="SSF55729">
    <property type="entry name" value="Acyl-CoA N-acyltransferases (Nat)"/>
    <property type="match status" value="1"/>
</dbReference>
<dbReference type="RefSeq" id="WP_145248560.1">
    <property type="nucleotide sequence ID" value="NZ_CP036278.1"/>
</dbReference>
<dbReference type="PANTHER" id="PTHR41368">
    <property type="entry name" value="PROTEIN YGHO"/>
    <property type="match status" value="1"/>
</dbReference>
<proteinExistence type="predicted"/>
<keyword evidence="3" id="KW-1185">Reference proteome</keyword>
<organism evidence="2 3">
    <name type="scientific">Aeoliella mucimassa</name>
    <dbReference type="NCBI Taxonomy" id="2527972"/>
    <lineage>
        <taxon>Bacteria</taxon>
        <taxon>Pseudomonadati</taxon>
        <taxon>Planctomycetota</taxon>
        <taxon>Planctomycetia</taxon>
        <taxon>Pirellulales</taxon>
        <taxon>Lacipirellulaceae</taxon>
        <taxon>Aeoliella</taxon>
    </lineage>
</organism>
<gene>
    <name evidence="2" type="ORF">Pan181_36270</name>
</gene>
<protein>
    <recommendedName>
        <fullName evidence="1">N-acetyltransferase domain-containing protein</fullName>
    </recommendedName>
</protein>
<dbReference type="KEGG" id="amuc:Pan181_36270"/>
<dbReference type="Proteomes" id="UP000315750">
    <property type="component" value="Chromosome"/>
</dbReference>
<dbReference type="GO" id="GO:0016747">
    <property type="term" value="F:acyltransferase activity, transferring groups other than amino-acyl groups"/>
    <property type="evidence" value="ECO:0007669"/>
    <property type="project" value="InterPro"/>
</dbReference>
<name>A0A518ARR3_9BACT</name>
<dbReference type="InterPro" id="IPR039968">
    <property type="entry name" value="BcerS-like"/>
</dbReference>
<dbReference type="AlphaFoldDB" id="A0A518ARR3"/>
<evidence type="ECO:0000313" key="3">
    <source>
        <dbReference type="Proteomes" id="UP000315750"/>
    </source>
</evidence>
<dbReference type="InterPro" id="IPR000182">
    <property type="entry name" value="GNAT_dom"/>
</dbReference>
<evidence type="ECO:0000259" key="1">
    <source>
        <dbReference type="PROSITE" id="PS51186"/>
    </source>
</evidence>
<reference evidence="2 3" key="1">
    <citation type="submission" date="2019-02" db="EMBL/GenBank/DDBJ databases">
        <title>Deep-cultivation of Planctomycetes and their phenomic and genomic characterization uncovers novel biology.</title>
        <authorList>
            <person name="Wiegand S."/>
            <person name="Jogler M."/>
            <person name="Boedeker C."/>
            <person name="Pinto D."/>
            <person name="Vollmers J."/>
            <person name="Rivas-Marin E."/>
            <person name="Kohn T."/>
            <person name="Peeters S.H."/>
            <person name="Heuer A."/>
            <person name="Rast P."/>
            <person name="Oberbeckmann S."/>
            <person name="Bunk B."/>
            <person name="Jeske O."/>
            <person name="Meyerdierks A."/>
            <person name="Storesund J.E."/>
            <person name="Kallscheuer N."/>
            <person name="Luecker S."/>
            <person name="Lage O.M."/>
            <person name="Pohl T."/>
            <person name="Merkel B.J."/>
            <person name="Hornburger P."/>
            <person name="Mueller R.-W."/>
            <person name="Bruemmer F."/>
            <person name="Labrenz M."/>
            <person name="Spormann A.M."/>
            <person name="Op den Camp H."/>
            <person name="Overmann J."/>
            <person name="Amann R."/>
            <person name="Jetten M.S.M."/>
            <person name="Mascher T."/>
            <person name="Medema M.H."/>
            <person name="Devos D.P."/>
            <person name="Kaster A.-K."/>
            <person name="Ovreas L."/>
            <person name="Rohde M."/>
            <person name="Galperin M.Y."/>
            <person name="Jogler C."/>
        </authorList>
    </citation>
    <scope>NUCLEOTIDE SEQUENCE [LARGE SCALE GENOMIC DNA]</scope>
    <source>
        <strain evidence="2 3">Pan181</strain>
    </source>
</reference>
<dbReference type="OrthoDB" id="9806005at2"/>
<accession>A0A518ARR3</accession>
<dbReference type="PROSITE" id="PS51186">
    <property type="entry name" value="GNAT"/>
    <property type="match status" value="1"/>
</dbReference>
<dbReference type="Gene3D" id="3.40.630.30">
    <property type="match status" value="1"/>
</dbReference>
<dbReference type="EMBL" id="CP036278">
    <property type="protein sequence ID" value="QDU57411.1"/>
    <property type="molecule type" value="Genomic_DNA"/>
</dbReference>
<evidence type="ECO:0000313" key="2">
    <source>
        <dbReference type="EMBL" id="QDU57411.1"/>
    </source>
</evidence>
<dbReference type="PANTHER" id="PTHR41368:SF1">
    <property type="entry name" value="PROTEIN YGHO"/>
    <property type="match status" value="1"/>
</dbReference>
<sequence length="375" mass="43335">MANVSIIPVSSRREQREFIDLPWQLYRGDPNWVPPLRLEQKGLVGFRRHPFYQTGKVKTFLAQRDGETVGRVAAIVNQVHNDWYKDKLGFFGFFESVDDPDVAVPLLEQAGDWLRSQGMTGVRGPTNPSINYEWGLLIDGFDTPPMFMMTYNRTYYPRLIEAAGFEKVHDMYAYYGHVSMLGSMSEKHRMIDEGIRERFGVKLRPMDRKNFRAEVEMFLNIYNKALSATWGFVPLTEAEMSTLAGQLKHMIVPDLTLVAEVEGKPIGVIFGLLDYNGRIREMDGRLFPFRFLKLLTRRKEIKRMRVVSANVLPEYQNWGVGITLARGLIEPTLRHGIEEAEFSWVLESNDLSRKTIEKAGGKKYKTYRIYEKSLD</sequence>
<feature type="domain" description="N-acetyltransferase" evidence="1">
    <location>
        <begin position="201"/>
        <end position="375"/>
    </location>
</feature>
<dbReference type="InterPro" id="IPR016181">
    <property type="entry name" value="Acyl_CoA_acyltransferase"/>
</dbReference>